<feature type="transmembrane region" description="Helical" evidence="5">
    <location>
        <begin position="20"/>
        <end position="38"/>
    </location>
</feature>
<keyword evidence="3" id="KW-0378">Hydrolase</keyword>
<feature type="domain" description="TNase-like" evidence="6">
    <location>
        <begin position="45"/>
        <end position="167"/>
    </location>
</feature>
<dbReference type="PANTHER" id="PTHR12302:SF3">
    <property type="entry name" value="SERINE_THREONINE-PROTEIN KINASE 31"/>
    <property type="match status" value="1"/>
</dbReference>
<keyword evidence="5" id="KW-0472">Membrane</keyword>
<dbReference type="GO" id="GO:0016787">
    <property type="term" value="F:hydrolase activity"/>
    <property type="evidence" value="ECO:0007669"/>
    <property type="project" value="UniProtKB-KW"/>
</dbReference>
<reference evidence="7 8" key="1">
    <citation type="journal article" date="2014" name="ISME J.">
        <title>Ecophysiology of Thioploca ingrica as revealed by the complete genome sequence supplemented with proteomic evidence.</title>
        <authorList>
            <person name="Kojima H."/>
            <person name="Ogura Y."/>
            <person name="Yamamoto N."/>
            <person name="Togashi T."/>
            <person name="Mori H."/>
            <person name="Watanabe T."/>
            <person name="Nemoto F."/>
            <person name="Kurokawa K."/>
            <person name="Hayashi T."/>
            <person name="Fukui M."/>
        </authorList>
    </citation>
    <scope>NUCLEOTIDE SEQUENCE [LARGE SCALE GENOMIC DNA]</scope>
</reference>
<dbReference type="GO" id="GO:0003676">
    <property type="term" value="F:nucleic acid binding"/>
    <property type="evidence" value="ECO:0007669"/>
    <property type="project" value="InterPro"/>
</dbReference>
<dbReference type="STRING" id="40754.THII_0426"/>
<sequence>MNEKQLITLTKQLHQQKYPVFIIVLLVVASFLGSGEWLKGLLSTSSNECEVIKVYDGDTLTLQCPGQPQPTRVRMYCIDTPEIKQTPWGTQARDHLRSIIGKTVQVKEIDKDRYGRIVGEVYSGNVNLNLAQVKAGKAAVYDSYCKKPEYKLAEKQAQTAKSGIWSQSGLQQTPWEWRKQSKK</sequence>
<name>A0A090AB00_9GAMM</name>
<feature type="compositionally biased region" description="Polar residues" evidence="4">
    <location>
        <begin position="159"/>
        <end position="174"/>
    </location>
</feature>
<gene>
    <name evidence="7" type="ORF">THII_0426</name>
</gene>
<organism evidence="7 8">
    <name type="scientific">Thioploca ingrica</name>
    <dbReference type="NCBI Taxonomy" id="40754"/>
    <lineage>
        <taxon>Bacteria</taxon>
        <taxon>Pseudomonadati</taxon>
        <taxon>Pseudomonadota</taxon>
        <taxon>Gammaproteobacteria</taxon>
        <taxon>Thiotrichales</taxon>
        <taxon>Thiotrichaceae</taxon>
        <taxon>Thioploca</taxon>
    </lineage>
</organism>
<proteinExistence type="predicted"/>
<dbReference type="PROSITE" id="PS01284">
    <property type="entry name" value="TNASE_2"/>
    <property type="match status" value="1"/>
</dbReference>
<dbReference type="EMBL" id="AP014633">
    <property type="protein sequence ID" value="BAP54723.1"/>
    <property type="molecule type" value="Genomic_DNA"/>
</dbReference>
<protein>
    <submittedName>
        <fullName evidence="7">Micrococcal nuclease-like nuclease</fullName>
    </submittedName>
</protein>
<evidence type="ECO:0000256" key="5">
    <source>
        <dbReference type="SAM" id="Phobius"/>
    </source>
</evidence>
<accession>A0A090AB00</accession>
<dbReference type="InterPro" id="IPR016071">
    <property type="entry name" value="Staphylococal_nuclease_OB-fold"/>
</dbReference>
<dbReference type="PROSITE" id="PS50830">
    <property type="entry name" value="TNASE_3"/>
    <property type="match status" value="1"/>
</dbReference>
<dbReference type="Proteomes" id="UP000031623">
    <property type="component" value="Chromosome"/>
</dbReference>
<dbReference type="InterPro" id="IPR035437">
    <property type="entry name" value="SNase_OB-fold_sf"/>
</dbReference>
<dbReference type="InterPro" id="IPR002071">
    <property type="entry name" value="Thermonucl_AS"/>
</dbReference>
<dbReference type="PANTHER" id="PTHR12302">
    <property type="entry name" value="EBNA2 BINDING PROTEIN P100"/>
    <property type="match status" value="1"/>
</dbReference>
<dbReference type="Gene3D" id="2.40.50.90">
    <property type="match status" value="1"/>
</dbReference>
<feature type="region of interest" description="Disordered" evidence="4">
    <location>
        <begin position="159"/>
        <end position="183"/>
    </location>
</feature>
<evidence type="ECO:0000256" key="4">
    <source>
        <dbReference type="SAM" id="MobiDB-lite"/>
    </source>
</evidence>
<dbReference type="GO" id="GO:0004519">
    <property type="term" value="F:endonuclease activity"/>
    <property type="evidence" value="ECO:0007669"/>
    <property type="project" value="UniProtKB-KW"/>
</dbReference>
<dbReference type="AlphaFoldDB" id="A0A090AB00"/>
<keyword evidence="5" id="KW-1133">Transmembrane helix</keyword>
<dbReference type="SUPFAM" id="SSF50199">
    <property type="entry name" value="Staphylococcal nuclease"/>
    <property type="match status" value="1"/>
</dbReference>
<dbReference type="KEGG" id="tig:THII_0426"/>
<keyword evidence="8" id="KW-1185">Reference proteome</keyword>
<keyword evidence="5" id="KW-0812">Transmembrane</keyword>
<dbReference type="Pfam" id="PF00565">
    <property type="entry name" value="SNase"/>
    <property type="match status" value="1"/>
</dbReference>
<evidence type="ECO:0000256" key="2">
    <source>
        <dbReference type="ARBA" id="ARBA00022759"/>
    </source>
</evidence>
<evidence type="ECO:0000256" key="3">
    <source>
        <dbReference type="ARBA" id="ARBA00022801"/>
    </source>
</evidence>
<dbReference type="HOGENOM" id="CLU_046484_7_2_6"/>
<evidence type="ECO:0000313" key="8">
    <source>
        <dbReference type="Proteomes" id="UP000031623"/>
    </source>
</evidence>
<keyword evidence="1" id="KW-0540">Nuclease</keyword>
<evidence type="ECO:0000259" key="6">
    <source>
        <dbReference type="PROSITE" id="PS50830"/>
    </source>
</evidence>
<keyword evidence="2" id="KW-0255">Endonuclease</keyword>
<dbReference type="OrthoDB" id="6867997at2"/>
<evidence type="ECO:0000313" key="7">
    <source>
        <dbReference type="EMBL" id="BAP54723.1"/>
    </source>
</evidence>
<evidence type="ECO:0000256" key="1">
    <source>
        <dbReference type="ARBA" id="ARBA00022722"/>
    </source>
</evidence>
<dbReference type="SMART" id="SM00318">
    <property type="entry name" value="SNc"/>
    <property type="match status" value="1"/>
</dbReference>